<dbReference type="EMBL" id="AY060246">
    <property type="protein sequence ID" value="AAL25285.1"/>
    <property type="molecule type" value="mRNA"/>
</dbReference>
<keyword evidence="1" id="KW-0812">Transmembrane</keyword>
<sequence>MTHTYNVYSHIAIFISIHFIYLCNILCAHSFFARSVVVGVPDCSINLLSLLVRAPRGLRTIQPIQSIQAILVGGVLARLFAIRLGSVPLSICWIHVYLYLVLYAHKIRAINPIRLNLYDCFVTVTVRLCVLCSVFC</sequence>
<name>Q95TB5_DROME</name>
<organism evidence="2">
    <name type="scientific">Drosophila melanogaster</name>
    <name type="common">Fruit fly</name>
    <dbReference type="NCBI Taxonomy" id="7227"/>
    <lineage>
        <taxon>Eukaryota</taxon>
        <taxon>Metazoa</taxon>
        <taxon>Ecdysozoa</taxon>
        <taxon>Arthropoda</taxon>
        <taxon>Hexapoda</taxon>
        <taxon>Insecta</taxon>
        <taxon>Pterygota</taxon>
        <taxon>Neoptera</taxon>
        <taxon>Endopterygota</taxon>
        <taxon>Diptera</taxon>
        <taxon>Brachycera</taxon>
        <taxon>Muscomorpha</taxon>
        <taxon>Ephydroidea</taxon>
        <taxon>Drosophilidae</taxon>
        <taxon>Drosophila</taxon>
        <taxon>Sophophora</taxon>
    </lineage>
</organism>
<feature type="transmembrane region" description="Helical" evidence="1">
    <location>
        <begin position="87"/>
        <end position="104"/>
    </location>
</feature>
<reference evidence="2" key="1">
    <citation type="submission" date="2001-10" db="EMBL/GenBank/DDBJ databases">
        <authorList>
            <person name="Stapleton M."/>
            <person name="Brokstein P."/>
            <person name="Hong L."/>
            <person name="Agbayani A."/>
            <person name="Carlson J."/>
            <person name="Champe M."/>
            <person name="Chavez C."/>
            <person name="Dorsett V."/>
            <person name="Farfan D."/>
            <person name="Frise E."/>
            <person name="George R."/>
            <person name="Gonzalez M."/>
            <person name="Guarin H."/>
            <person name="Li P."/>
            <person name="Liao G."/>
            <person name="Miranda A."/>
            <person name="Mungall C.J."/>
            <person name="Nunoo J."/>
            <person name="Pacleb J."/>
            <person name="Paragas V."/>
            <person name="Park S."/>
            <person name="Phouanenavong S."/>
            <person name="Wan K."/>
            <person name="Yu C."/>
            <person name="Lewis S.E."/>
            <person name="Rubin G.M."/>
            <person name="Celniker S."/>
        </authorList>
    </citation>
    <scope>NUCLEOTIDE SEQUENCE</scope>
    <source>
        <strain evidence="2">Berkeley</strain>
    </source>
</reference>
<evidence type="ECO:0000256" key="1">
    <source>
        <dbReference type="SAM" id="Phobius"/>
    </source>
</evidence>
<proteinExistence type="evidence at transcript level"/>
<feature type="transmembrane region" description="Helical" evidence="1">
    <location>
        <begin position="7"/>
        <end position="26"/>
    </location>
</feature>
<accession>Q95TB5</accession>
<keyword evidence="1" id="KW-1133">Transmembrane helix</keyword>
<keyword evidence="1" id="KW-0472">Membrane</keyword>
<protein>
    <submittedName>
        <fullName evidence="2">GH06646p</fullName>
    </submittedName>
</protein>
<dbReference type="AlphaFoldDB" id="Q95TB5"/>
<evidence type="ECO:0000313" key="2">
    <source>
        <dbReference type="EMBL" id="AAL25285.1"/>
    </source>
</evidence>